<dbReference type="PIRSF" id="PIRSF000103">
    <property type="entry name" value="HIBADH"/>
    <property type="match status" value="1"/>
</dbReference>
<accession>A0ABS6IEG0</accession>
<feature type="domain" description="6-phosphogluconate dehydrogenase NADP-binding" evidence="3">
    <location>
        <begin position="4"/>
        <end position="163"/>
    </location>
</feature>
<dbReference type="PROSITE" id="PS00895">
    <property type="entry name" value="3_HYDROXYISOBUT_DH"/>
    <property type="match status" value="1"/>
</dbReference>
<name>A0ABS6IEG0_9HYPH</name>
<evidence type="ECO:0000259" key="3">
    <source>
        <dbReference type="Pfam" id="PF03446"/>
    </source>
</evidence>
<reference evidence="5 6" key="1">
    <citation type="submission" date="2021-06" db="EMBL/GenBank/DDBJ databases">
        <authorList>
            <person name="Lee D.H."/>
        </authorList>
    </citation>
    <scope>NUCLEOTIDE SEQUENCE [LARGE SCALE GENOMIC DNA]</scope>
    <source>
        <strain evidence="5 6">MMS21-HV4-11</strain>
    </source>
</reference>
<proteinExistence type="predicted"/>
<evidence type="ECO:0000259" key="4">
    <source>
        <dbReference type="Pfam" id="PF14833"/>
    </source>
</evidence>
<evidence type="ECO:0000256" key="1">
    <source>
        <dbReference type="ARBA" id="ARBA00023002"/>
    </source>
</evidence>
<dbReference type="EMBL" id="JAHOPB010000001">
    <property type="protein sequence ID" value="MBU8872360.1"/>
    <property type="molecule type" value="Genomic_DNA"/>
</dbReference>
<dbReference type="RefSeq" id="WP_216956274.1">
    <property type="nucleotide sequence ID" value="NZ_JAHOPB010000001.1"/>
</dbReference>
<keyword evidence="2" id="KW-0520">NAD</keyword>
<dbReference type="Pfam" id="PF03446">
    <property type="entry name" value="NAD_binding_2"/>
    <property type="match status" value="1"/>
</dbReference>
<sequence>MAGKVGFIGLGAMGGPMALNLVNAGFALVVHDIDQTKTAPLRAKGAELAGTAEGVAAAVERTIVIVETTEQAESVIAGERGIIKSAKPGHIVLCMATIDPFAARALADTLAAQGIAMLDAPVSGGTGRAQSGELSVIVGGAADVVAKCEDLFSAMGNRTFHVGPLGNGLAMKLVNNMLVQVNTVAVAEALVLGVKAGLDPQMIYDVVRVSTGASAAWELRVPRILNDDFEPGGTIDISYKDQELETAFAKRLGVPLLLANVTQQVYQMARARGLNKQDGAAIVKVFEQMAGVTVKKGTGQ</sequence>
<comment type="caution">
    <text evidence="5">The sequence shown here is derived from an EMBL/GenBank/DDBJ whole genome shotgun (WGS) entry which is preliminary data.</text>
</comment>
<dbReference type="PANTHER" id="PTHR43060:SF15">
    <property type="entry name" value="3-HYDROXYISOBUTYRATE DEHYDROGENASE-LIKE 1, MITOCHONDRIAL-RELATED"/>
    <property type="match status" value="1"/>
</dbReference>
<organism evidence="5 6">
    <name type="scientific">Reyranella humidisoli</name>
    <dbReference type="NCBI Taxonomy" id="2849149"/>
    <lineage>
        <taxon>Bacteria</taxon>
        <taxon>Pseudomonadati</taxon>
        <taxon>Pseudomonadota</taxon>
        <taxon>Alphaproteobacteria</taxon>
        <taxon>Hyphomicrobiales</taxon>
        <taxon>Reyranellaceae</taxon>
        <taxon>Reyranella</taxon>
    </lineage>
</organism>
<evidence type="ECO:0000313" key="5">
    <source>
        <dbReference type="EMBL" id="MBU8872360.1"/>
    </source>
</evidence>
<dbReference type="InterPro" id="IPR002204">
    <property type="entry name" value="3-OH-isobutyrate_DH-rel_CS"/>
</dbReference>
<evidence type="ECO:0000313" key="6">
    <source>
        <dbReference type="Proteomes" id="UP000727907"/>
    </source>
</evidence>
<dbReference type="InterPro" id="IPR006115">
    <property type="entry name" value="6PGDH_NADP-bd"/>
</dbReference>
<protein>
    <submittedName>
        <fullName evidence="5">NAD(P)-dependent oxidoreductase</fullName>
    </submittedName>
</protein>
<gene>
    <name evidence="5" type="ORF">KQ910_01225</name>
</gene>
<dbReference type="Pfam" id="PF14833">
    <property type="entry name" value="NAD_binding_11"/>
    <property type="match status" value="1"/>
</dbReference>
<feature type="domain" description="3-hydroxyisobutyrate dehydrogenase-like NAD-binding" evidence="4">
    <location>
        <begin position="166"/>
        <end position="285"/>
    </location>
</feature>
<dbReference type="Proteomes" id="UP000727907">
    <property type="component" value="Unassembled WGS sequence"/>
</dbReference>
<dbReference type="InterPro" id="IPR015815">
    <property type="entry name" value="HIBADH-related"/>
</dbReference>
<keyword evidence="6" id="KW-1185">Reference proteome</keyword>
<evidence type="ECO:0000256" key="2">
    <source>
        <dbReference type="ARBA" id="ARBA00023027"/>
    </source>
</evidence>
<dbReference type="PANTHER" id="PTHR43060">
    <property type="entry name" value="3-HYDROXYISOBUTYRATE DEHYDROGENASE-LIKE 1, MITOCHONDRIAL-RELATED"/>
    <property type="match status" value="1"/>
</dbReference>
<dbReference type="InterPro" id="IPR029154">
    <property type="entry name" value="HIBADH-like_NADP-bd"/>
</dbReference>
<keyword evidence="1" id="KW-0560">Oxidoreductase</keyword>